<gene>
    <name evidence="1" type="ORF">FHS07_001051</name>
</gene>
<dbReference type="Proteomes" id="UP000543579">
    <property type="component" value="Unassembled WGS sequence"/>
</dbReference>
<proteinExistence type="predicted"/>
<protein>
    <submittedName>
        <fullName evidence="1">Uncharacterized protein</fullName>
    </submittedName>
</protein>
<reference evidence="1 2" key="1">
    <citation type="submission" date="2020-08" db="EMBL/GenBank/DDBJ databases">
        <title>Genomic Encyclopedia of Type Strains, Phase III (KMG-III): the genomes of soil and plant-associated and newly described type strains.</title>
        <authorList>
            <person name="Whitman W."/>
        </authorList>
    </citation>
    <scope>NUCLEOTIDE SEQUENCE [LARGE SCALE GENOMIC DNA]</scope>
    <source>
        <strain evidence="1 2">CECT 8356</strain>
    </source>
</reference>
<accession>A0A7W5CGS3</accession>
<organism evidence="1 2">
    <name type="scientific">Microbacterium proteolyticum</name>
    <dbReference type="NCBI Taxonomy" id="1572644"/>
    <lineage>
        <taxon>Bacteria</taxon>
        <taxon>Bacillati</taxon>
        <taxon>Actinomycetota</taxon>
        <taxon>Actinomycetes</taxon>
        <taxon>Micrococcales</taxon>
        <taxon>Microbacteriaceae</taxon>
        <taxon>Microbacterium</taxon>
    </lineage>
</organism>
<comment type="caution">
    <text evidence="1">The sequence shown here is derived from an EMBL/GenBank/DDBJ whole genome shotgun (WGS) entry which is preliminary data.</text>
</comment>
<evidence type="ECO:0000313" key="2">
    <source>
        <dbReference type="Proteomes" id="UP000543579"/>
    </source>
</evidence>
<dbReference type="AlphaFoldDB" id="A0A7W5CGS3"/>
<name>A0A7W5CGS3_9MICO</name>
<evidence type="ECO:0000313" key="1">
    <source>
        <dbReference type="EMBL" id="MBB3157367.1"/>
    </source>
</evidence>
<sequence>MTPALAAALARAEVSTSSTPVRVSTTRRTAGARVGVFRTLDGLRPRGEEKR</sequence>
<dbReference type="EMBL" id="JACHXY010000001">
    <property type="protein sequence ID" value="MBB3157367.1"/>
    <property type="molecule type" value="Genomic_DNA"/>
</dbReference>